<name>A0AAX1UEL5_CERSP</name>
<dbReference type="Pfam" id="PF03808">
    <property type="entry name" value="Glyco_tran_WecG"/>
    <property type="match status" value="1"/>
</dbReference>
<protein>
    <submittedName>
        <fullName evidence="3">Glycosyltransferase</fullName>
    </submittedName>
</protein>
<dbReference type="PANTHER" id="PTHR34136">
    <property type="match status" value="1"/>
</dbReference>
<evidence type="ECO:0000256" key="2">
    <source>
        <dbReference type="ARBA" id="ARBA00022679"/>
    </source>
</evidence>
<dbReference type="EMBL" id="QWGP01000049">
    <property type="protein sequence ID" value="RHZ90710.1"/>
    <property type="molecule type" value="Genomic_DNA"/>
</dbReference>
<dbReference type="PANTHER" id="PTHR34136:SF1">
    <property type="entry name" value="UDP-N-ACETYL-D-MANNOSAMINURONIC ACID TRANSFERASE"/>
    <property type="match status" value="1"/>
</dbReference>
<dbReference type="AlphaFoldDB" id="A0AAX1UEL5"/>
<evidence type="ECO:0000256" key="1">
    <source>
        <dbReference type="ARBA" id="ARBA00022676"/>
    </source>
</evidence>
<comment type="caution">
    <text evidence="3">The sequence shown here is derived from an EMBL/GenBank/DDBJ whole genome shotgun (WGS) entry which is preliminary data.</text>
</comment>
<dbReference type="CDD" id="cd06533">
    <property type="entry name" value="Glyco_transf_WecG_TagA"/>
    <property type="match status" value="1"/>
</dbReference>
<dbReference type="InterPro" id="IPR004629">
    <property type="entry name" value="WecG_TagA_CpsF"/>
</dbReference>
<gene>
    <name evidence="3" type="ORF">D1114_22460</name>
</gene>
<organism evidence="3 4">
    <name type="scientific">Cereibacter sphaeroides</name>
    <name type="common">Rhodobacter sphaeroides</name>
    <dbReference type="NCBI Taxonomy" id="1063"/>
    <lineage>
        <taxon>Bacteria</taxon>
        <taxon>Pseudomonadati</taxon>
        <taxon>Pseudomonadota</taxon>
        <taxon>Alphaproteobacteria</taxon>
        <taxon>Rhodobacterales</taxon>
        <taxon>Paracoccaceae</taxon>
        <taxon>Cereibacter</taxon>
    </lineage>
</organism>
<evidence type="ECO:0000313" key="4">
    <source>
        <dbReference type="Proteomes" id="UP000266305"/>
    </source>
</evidence>
<sequence>MISEVSLADPTLAQAPPPGWEGVRLTAPSRHPVIGVPVSVTDYDEAVAATLTAARAGVPFLVTALAVHGVVEACTRPDMGRAIAGFDVVTPDGQPVRHALNLLQERRLRDRVYGPTLMLRLCEQAAREGLPIYLYGSTEAVVETLAAALQARFPGLVVAGREPSVFRPLEPQERRALGARIRASGARLVFIGLGCPRQELFAWENRDLIGLPQICVGAAFDFHAGNKRQAPRWMQDLSLEWLFRLSQEPRRLFRRYAYTNSVFLLALARQLLGTRRISEDRT</sequence>
<evidence type="ECO:0000313" key="3">
    <source>
        <dbReference type="EMBL" id="RHZ90710.1"/>
    </source>
</evidence>
<keyword evidence="2" id="KW-0808">Transferase</keyword>
<dbReference type="Proteomes" id="UP000266305">
    <property type="component" value="Unassembled WGS sequence"/>
</dbReference>
<accession>A0AAX1UEL5</accession>
<proteinExistence type="predicted"/>
<reference evidence="3 4" key="1">
    <citation type="submission" date="2018-08" db="EMBL/GenBank/DDBJ databases">
        <title>Draft genome sequence of Rhodobacter sphaeroides FY.</title>
        <authorList>
            <person name="Rayyan A."/>
            <person name="Meyer T.E."/>
            <person name="Kyndt J.A."/>
        </authorList>
    </citation>
    <scope>NUCLEOTIDE SEQUENCE [LARGE SCALE GENOMIC DNA]</scope>
    <source>
        <strain evidence="3 4">FY</strain>
    </source>
</reference>
<dbReference type="GO" id="GO:0016758">
    <property type="term" value="F:hexosyltransferase activity"/>
    <property type="evidence" value="ECO:0007669"/>
    <property type="project" value="TreeGrafter"/>
</dbReference>
<keyword evidence="1" id="KW-0328">Glycosyltransferase</keyword>
<dbReference type="NCBIfam" id="TIGR00696">
    <property type="entry name" value="wecG_tagA_cpsF"/>
    <property type="match status" value="1"/>
</dbReference>